<evidence type="ECO:0000313" key="3">
    <source>
        <dbReference type="Proteomes" id="UP001066276"/>
    </source>
</evidence>
<keyword evidence="3" id="KW-1185">Reference proteome</keyword>
<feature type="region of interest" description="Disordered" evidence="1">
    <location>
        <begin position="23"/>
        <end position="115"/>
    </location>
</feature>
<evidence type="ECO:0000256" key="1">
    <source>
        <dbReference type="SAM" id="MobiDB-lite"/>
    </source>
</evidence>
<organism evidence="2 3">
    <name type="scientific">Pleurodeles waltl</name>
    <name type="common">Iberian ribbed newt</name>
    <dbReference type="NCBI Taxonomy" id="8319"/>
    <lineage>
        <taxon>Eukaryota</taxon>
        <taxon>Metazoa</taxon>
        <taxon>Chordata</taxon>
        <taxon>Craniata</taxon>
        <taxon>Vertebrata</taxon>
        <taxon>Euteleostomi</taxon>
        <taxon>Amphibia</taxon>
        <taxon>Batrachia</taxon>
        <taxon>Caudata</taxon>
        <taxon>Salamandroidea</taxon>
        <taxon>Salamandridae</taxon>
        <taxon>Pleurodelinae</taxon>
        <taxon>Pleurodeles</taxon>
    </lineage>
</organism>
<dbReference type="Proteomes" id="UP001066276">
    <property type="component" value="Chromosome 6"/>
</dbReference>
<sequence>MGSRTQDLNHLERLRDARHKIKQFQEGEFCETLDRPEKVARIQNGDRVVRGAHERPENERKPLSKSSNRSPKPSPKSATKNPNRTREPLHPQASLAEERSGVPEQSTPASGPARFHGVDVLALQLSTRRTIHRTRPQGIVQTSLSYNTDQLVSNVMLDAYLLAMALKKANEPTGPRTQTVLVGT</sequence>
<protein>
    <submittedName>
        <fullName evidence="2">Uncharacterized protein</fullName>
    </submittedName>
</protein>
<comment type="caution">
    <text evidence="2">The sequence shown here is derived from an EMBL/GenBank/DDBJ whole genome shotgun (WGS) entry which is preliminary data.</text>
</comment>
<dbReference type="EMBL" id="JANPWB010000010">
    <property type="protein sequence ID" value="KAJ1142765.1"/>
    <property type="molecule type" value="Genomic_DNA"/>
</dbReference>
<reference evidence="2" key="1">
    <citation type="journal article" date="2022" name="bioRxiv">
        <title>Sequencing and chromosome-scale assembly of the giantPleurodeles waltlgenome.</title>
        <authorList>
            <person name="Brown T."/>
            <person name="Elewa A."/>
            <person name="Iarovenko S."/>
            <person name="Subramanian E."/>
            <person name="Araus A.J."/>
            <person name="Petzold A."/>
            <person name="Susuki M."/>
            <person name="Suzuki K.-i.T."/>
            <person name="Hayashi T."/>
            <person name="Toyoda A."/>
            <person name="Oliveira C."/>
            <person name="Osipova E."/>
            <person name="Leigh N.D."/>
            <person name="Simon A."/>
            <person name="Yun M.H."/>
        </authorList>
    </citation>
    <scope>NUCLEOTIDE SEQUENCE</scope>
    <source>
        <strain evidence="2">20211129_DDA</strain>
        <tissue evidence="2">Liver</tissue>
    </source>
</reference>
<feature type="compositionally biased region" description="Low complexity" evidence="1">
    <location>
        <begin position="64"/>
        <end position="77"/>
    </location>
</feature>
<feature type="compositionally biased region" description="Basic and acidic residues" evidence="1">
    <location>
        <begin position="47"/>
        <end position="62"/>
    </location>
</feature>
<accession>A0AAV7QUB1</accession>
<gene>
    <name evidence="2" type="ORF">NDU88_009078</name>
</gene>
<proteinExistence type="predicted"/>
<dbReference type="AlphaFoldDB" id="A0AAV7QUB1"/>
<evidence type="ECO:0000313" key="2">
    <source>
        <dbReference type="EMBL" id="KAJ1142765.1"/>
    </source>
</evidence>
<name>A0AAV7QUB1_PLEWA</name>